<keyword evidence="2 4" id="KW-0378">Hydrolase</keyword>
<proteinExistence type="inferred from homology"/>
<evidence type="ECO:0000256" key="1">
    <source>
        <dbReference type="ARBA" id="ARBA00001968"/>
    </source>
</evidence>
<accession>A0ABT8F1M6</accession>
<dbReference type="Gene3D" id="3.90.950.10">
    <property type="match status" value="1"/>
</dbReference>
<sequence>MNFKYPIILASKSPRRQWLLKEAGFDFTIETKDTNEDFPADMNVYEVPAYLARKKALAMTEFLKGDTVLITADTVVIQKNQILGKPADAAEAKQMILQLSGARHEVVTGVCLKSQQKEVVFSDLTEVHFTTLSEEEIDWYIQKHQPFDKAGAYGAQEWIGMVAIEKLVGSYFNVMGLPVHKLYQELRDF</sequence>
<dbReference type="Proteomes" id="UP001168552">
    <property type="component" value="Unassembled WGS sequence"/>
</dbReference>
<dbReference type="HAMAP" id="MF_00528">
    <property type="entry name" value="Maf"/>
    <property type="match status" value="1"/>
</dbReference>
<dbReference type="InterPro" id="IPR003697">
    <property type="entry name" value="Maf-like"/>
</dbReference>
<comment type="catalytic activity">
    <reaction evidence="4">
        <text>dTTP + H2O = dTMP + diphosphate + H(+)</text>
        <dbReference type="Rhea" id="RHEA:28534"/>
        <dbReference type="ChEBI" id="CHEBI:15377"/>
        <dbReference type="ChEBI" id="CHEBI:15378"/>
        <dbReference type="ChEBI" id="CHEBI:33019"/>
        <dbReference type="ChEBI" id="CHEBI:37568"/>
        <dbReference type="ChEBI" id="CHEBI:63528"/>
        <dbReference type="EC" id="3.6.1.9"/>
    </reaction>
</comment>
<dbReference type="SUPFAM" id="SSF52972">
    <property type="entry name" value="ITPase-like"/>
    <property type="match status" value="1"/>
</dbReference>
<dbReference type="InterPro" id="IPR029001">
    <property type="entry name" value="ITPase-like_fam"/>
</dbReference>
<evidence type="ECO:0000313" key="6">
    <source>
        <dbReference type="Proteomes" id="UP001168552"/>
    </source>
</evidence>
<name>A0ABT8F1M6_9BACT</name>
<dbReference type="EC" id="3.6.1.9" evidence="4"/>
<comment type="catalytic activity">
    <reaction evidence="4">
        <text>UTP + H2O = UMP + diphosphate + H(+)</text>
        <dbReference type="Rhea" id="RHEA:29395"/>
        <dbReference type="ChEBI" id="CHEBI:15377"/>
        <dbReference type="ChEBI" id="CHEBI:15378"/>
        <dbReference type="ChEBI" id="CHEBI:33019"/>
        <dbReference type="ChEBI" id="CHEBI:46398"/>
        <dbReference type="ChEBI" id="CHEBI:57865"/>
        <dbReference type="EC" id="3.6.1.9"/>
    </reaction>
</comment>
<feature type="site" description="Important for substrate specificity" evidence="4">
    <location>
        <position position="156"/>
    </location>
</feature>
<reference evidence="5" key="1">
    <citation type="submission" date="2023-06" db="EMBL/GenBank/DDBJ databases">
        <title>Cytophagales bacterium Strain LB-30, isolated from soil.</title>
        <authorList>
            <person name="Liu B."/>
        </authorList>
    </citation>
    <scope>NUCLEOTIDE SEQUENCE</scope>
    <source>
        <strain evidence="5">LB-30</strain>
    </source>
</reference>
<evidence type="ECO:0000256" key="3">
    <source>
        <dbReference type="ARBA" id="ARBA00023080"/>
    </source>
</evidence>
<organism evidence="5 6">
    <name type="scientific">Shiella aurantiaca</name>
    <dbReference type="NCBI Taxonomy" id="3058365"/>
    <lineage>
        <taxon>Bacteria</taxon>
        <taxon>Pseudomonadati</taxon>
        <taxon>Bacteroidota</taxon>
        <taxon>Cytophagia</taxon>
        <taxon>Cytophagales</taxon>
        <taxon>Shiellaceae</taxon>
        <taxon>Shiella</taxon>
    </lineage>
</organism>
<feature type="active site" description="Proton acceptor" evidence="4">
    <location>
        <position position="73"/>
    </location>
</feature>
<protein>
    <recommendedName>
        <fullName evidence="4">dTTP/UTP pyrophosphatase</fullName>
        <shortName evidence="4">dTTPase/UTPase</shortName>
        <ecNumber evidence="4">3.6.1.9</ecNumber>
    </recommendedName>
    <alternativeName>
        <fullName evidence="4">Nucleoside triphosphate pyrophosphatase</fullName>
    </alternativeName>
    <alternativeName>
        <fullName evidence="4">Nucleotide pyrophosphatase</fullName>
        <shortName evidence="4">Nucleotide PPase</shortName>
    </alternativeName>
</protein>
<dbReference type="EMBL" id="JAUHJS010000001">
    <property type="protein sequence ID" value="MDN4164353.1"/>
    <property type="molecule type" value="Genomic_DNA"/>
</dbReference>
<keyword evidence="3 4" id="KW-0546">Nucleotide metabolism</keyword>
<gene>
    <name evidence="5" type="ORF">QWY31_02505</name>
</gene>
<dbReference type="PANTHER" id="PTHR43213">
    <property type="entry name" value="BIFUNCTIONAL DTTP/UTP PYROPHOSPHATASE/METHYLTRANSFERASE PROTEIN-RELATED"/>
    <property type="match status" value="1"/>
</dbReference>
<comment type="cofactor">
    <cofactor evidence="1 4">
        <name>a divalent metal cation</name>
        <dbReference type="ChEBI" id="CHEBI:60240"/>
    </cofactor>
</comment>
<dbReference type="NCBIfam" id="TIGR00172">
    <property type="entry name" value="maf"/>
    <property type="match status" value="1"/>
</dbReference>
<evidence type="ECO:0000313" key="5">
    <source>
        <dbReference type="EMBL" id="MDN4164353.1"/>
    </source>
</evidence>
<comment type="subcellular location">
    <subcellularLocation>
        <location evidence="4">Cytoplasm</location>
    </subcellularLocation>
</comment>
<comment type="function">
    <text evidence="4">Nucleoside triphosphate pyrophosphatase that hydrolyzes dTTP and UTP. May have a dual role in cell division arrest and in preventing the incorporation of modified nucleotides into cellular nucleic acids.</text>
</comment>
<dbReference type="RefSeq" id="WP_320002879.1">
    <property type="nucleotide sequence ID" value="NZ_JAUHJS010000001.1"/>
</dbReference>
<dbReference type="PANTHER" id="PTHR43213:SF5">
    <property type="entry name" value="BIFUNCTIONAL DTTP_UTP PYROPHOSPHATASE_METHYLTRANSFERASE PROTEIN-RELATED"/>
    <property type="match status" value="1"/>
</dbReference>
<evidence type="ECO:0000256" key="4">
    <source>
        <dbReference type="HAMAP-Rule" id="MF_00528"/>
    </source>
</evidence>
<comment type="caution">
    <text evidence="4">Lacks conserved residue(s) required for the propagation of feature annotation.</text>
</comment>
<feature type="site" description="Important for substrate specificity" evidence="4">
    <location>
        <position position="15"/>
    </location>
</feature>
<dbReference type="PIRSF" id="PIRSF006305">
    <property type="entry name" value="Maf"/>
    <property type="match status" value="1"/>
</dbReference>
<dbReference type="Pfam" id="PF02545">
    <property type="entry name" value="Maf"/>
    <property type="match status" value="1"/>
</dbReference>
<keyword evidence="4" id="KW-0963">Cytoplasm</keyword>
<dbReference type="CDD" id="cd00555">
    <property type="entry name" value="Maf"/>
    <property type="match status" value="1"/>
</dbReference>
<comment type="similarity">
    <text evidence="4">Belongs to the Maf family. YhdE subfamily.</text>
</comment>
<evidence type="ECO:0000256" key="2">
    <source>
        <dbReference type="ARBA" id="ARBA00022801"/>
    </source>
</evidence>
<keyword evidence="6" id="KW-1185">Reference proteome</keyword>
<feature type="site" description="Important for substrate specificity" evidence="4">
    <location>
        <position position="74"/>
    </location>
</feature>
<comment type="caution">
    <text evidence="5">The sequence shown here is derived from an EMBL/GenBank/DDBJ whole genome shotgun (WGS) entry which is preliminary data.</text>
</comment>